<reference evidence="4 5" key="1">
    <citation type="submission" date="2015-07" db="EMBL/GenBank/DDBJ databases">
        <title>Genome sequence of Leptolinea tardivitalis DSM 16556.</title>
        <authorList>
            <person name="Hemp J."/>
            <person name="Ward L.M."/>
            <person name="Pace L.A."/>
            <person name="Fischer W.W."/>
        </authorList>
    </citation>
    <scope>NUCLEOTIDE SEQUENCE [LARGE SCALE GENOMIC DNA]</scope>
    <source>
        <strain evidence="4 5">YMTK-2</strain>
    </source>
</reference>
<dbReference type="AlphaFoldDB" id="A0A0P6WPB1"/>
<gene>
    <name evidence="4" type="ORF">ADM99_10885</name>
</gene>
<dbReference type="OrthoDB" id="147551at2"/>
<keyword evidence="3" id="KW-0472">Membrane</keyword>
<dbReference type="InterPro" id="IPR011042">
    <property type="entry name" value="6-blade_b-propeller_TolB-like"/>
</dbReference>
<feature type="compositionally biased region" description="Low complexity" evidence="2">
    <location>
        <begin position="48"/>
        <end position="68"/>
    </location>
</feature>
<dbReference type="RefSeq" id="WP_062420572.1">
    <property type="nucleotide sequence ID" value="NZ_BBYA01000002.1"/>
</dbReference>
<comment type="caution">
    <text evidence="4">The sequence shown here is derived from an EMBL/GenBank/DDBJ whole genome shotgun (WGS) entry which is preliminary data.</text>
</comment>
<organism evidence="4 5">
    <name type="scientific">Leptolinea tardivitalis</name>
    <dbReference type="NCBI Taxonomy" id="229920"/>
    <lineage>
        <taxon>Bacteria</taxon>
        <taxon>Bacillati</taxon>
        <taxon>Chloroflexota</taxon>
        <taxon>Anaerolineae</taxon>
        <taxon>Anaerolineales</taxon>
        <taxon>Anaerolineaceae</taxon>
        <taxon>Leptolinea</taxon>
    </lineage>
</organism>
<dbReference type="SUPFAM" id="SSF69304">
    <property type="entry name" value="Tricorn protease N-terminal domain"/>
    <property type="match status" value="1"/>
</dbReference>
<dbReference type="STRING" id="229920.ADM99_10885"/>
<dbReference type="PANTHER" id="PTHR36842">
    <property type="entry name" value="PROTEIN TOLB HOMOLOG"/>
    <property type="match status" value="1"/>
</dbReference>
<dbReference type="Gene3D" id="2.120.10.30">
    <property type="entry name" value="TolB, C-terminal domain"/>
    <property type="match status" value="1"/>
</dbReference>
<sequence>MKSKPVSKVVLYLLVLFIIANIAGTIYFLWPIFESSVLTTPTLPPAPTITETPTSTPTEIIPTEIPTESPSPTPEIPTLTPTEPSANFSGLQQQGVIILSLADGAYFHLFAYHPQYLPLLRLTDGEYDDIDPSISPDGTKIAFSSHRSGYWDLYTLDLLTGEISQLTSTPEYDGSPTWSPDSQWIAYESYTKGNLDIYLLEVAHPEKAPLELTNEPSTDFSPRWMPGETGRQIAFVSDRSGEDEIWIARLDNFNERFINISLDSESKDTHPSWSPDGRFLSWAKKTNGIETLVIWNNTNPNEPLKTVGTGDWPIWDPTGTTIASRVLQPNLTAFASYEIETGLIRIPLIRLPGPIQGMDWKIAGLPQALSSRLAEAPSPTAEPLWTPILAKDPVPAGMDGLAVLDGVSAPTPALLDSVDESFVGLRTRIGNLVGWDLLNSLKAAFTDKDTNEEPGMQNSWLSTGRGISINDLPMNSGWMALVREDMGTQTYWRIFLKTRTQDGSQGRPMTDKAWDITSRNSGDPSVYEKGGKEIGVPEGYWIDFTEWAARYGWERFPALSNWITYYPGARFTLFAMTDGLDLNTALSQMYPGVNFSKPAVKNTLTPLPTAVPPEATSTPVKSK</sequence>
<protein>
    <submittedName>
        <fullName evidence="4">Uncharacterized protein</fullName>
    </submittedName>
</protein>
<evidence type="ECO:0000313" key="4">
    <source>
        <dbReference type="EMBL" id="KPL71899.1"/>
    </source>
</evidence>
<evidence type="ECO:0000313" key="5">
    <source>
        <dbReference type="Proteomes" id="UP000050430"/>
    </source>
</evidence>
<accession>A0A0P6WPB1</accession>
<evidence type="ECO:0000256" key="2">
    <source>
        <dbReference type="SAM" id="MobiDB-lite"/>
    </source>
</evidence>
<feature type="region of interest" description="Disordered" evidence="2">
    <location>
        <begin position="45"/>
        <end position="80"/>
    </location>
</feature>
<evidence type="ECO:0000256" key="3">
    <source>
        <dbReference type="SAM" id="Phobius"/>
    </source>
</evidence>
<keyword evidence="5" id="KW-1185">Reference proteome</keyword>
<name>A0A0P6WPB1_9CHLR</name>
<proteinExistence type="inferred from homology"/>
<dbReference type="Proteomes" id="UP000050430">
    <property type="component" value="Unassembled WGS sequence"/>
</dbReference>
<dbReference type="PANTHER" id="PTHR36842:SF1">
    <property type="entry name" value="PROTEIN TOLB"/>
    <property type="match status" value="1"/>
</dbReference>
<dbReference type="Pfam" id="PF07676">
    <property type="entry name" value="PD40"/>
    <property type="match status" value="4"/>
</dbReference>
<dbReference type="InterPro" id="IPR011659">
    <property type="entry name" value="WD40"/>
</dbReference>
<keyword evidence="3" id="KW-1133">Transmembrane helix</keyword>
<dbReference type="EMBL" id="LGCK01000010">
    <property type="protein sequence ID" value="KPL71899.1"/>
    <property type="molecule type" value="Genomic_DNA"/>
</dbReference>
<feature type="transmembrane region" description="Helical" evidence="3">
    <location>
        <begin position="9"/>
        <end position="30"/>
    </location>
</feature>
<keyword evidence="3" id="KW-0812">Transmembrane</keyword>
<evidence type="ECO:0000256" key="1">
    <source>
        <dbReference type="ARBA" id="ARBA00009820"/>
    </source>
</evidence>
<comment type="similarity">
    <text evidence="1">Belongs to the TolB family.</text>
</comment>